<dbReference type="Gene3D" id="1.10.10.470">
    <property type="entry name" value="Maltooligosyl trehalose synthase, domain 4"/>
    <property type="match status" value="1"/>
</dbReference>
<dbReference type="GO" id="GO:0005992">
    <property type="term" value="P:trehalose biosynthetic process"/>
    <property type="evidence" value="ECO:0007669"/>
    <property type="project" value="TreeGrafter"/>
</dbReference>
<organism evidence="2">
    <name type="scientific">Coralloluteibacterium stylophorae</name>
    <dbReference type="NCBI Taxonomy" id="1776034"/>
    <lineage>
        <taxon>Bacteria</taxon>
        <taxon>Pseudomonadati</taxon>
        <taxon>Pseudomonadota</taxon>
        <taxon>Gammaproteobacteria</taxon>
        <taxon>Lysobacterales</taxon>
        <taxon>Lysobacteraceae</taxon>
        <taxon>Coralloluteibacterium</taxon>
    </lineage>
</organism>
<reference evidence="3 4" key="1">
    <citation type="journal article" date="2021" name="Microbiol. Resour. Announc.">
        <title>Draft Genome Sequence of Coralloluteibacterium stylophorae LMG 29479T.</title>
        <authorList>
            <person name="Karlyshev A.V."/>
            <person name="Kudryashova E.B."/>
            <person name="Ariskina E.V."/>
            <person name="Conroy A.P."/>
            <person name="Abidueva E.Y."/>
        </authorList>
    </citation>
    <scope>NUCLEOTIDE SEQUENCE [LARGE SCALE GENOMIC DNA]</scope>
    <source>
        <strain evidence="3 4">LMG 29479</strain>
    </source>
</reference>
<dbReference type="EMBL" id="JAGQFT020000005">
    <property type="protein sequence ID" value="MBS7457333.1"/>
    <property type="molecule type" value="Genomic_DNA"/>
</dbReference>
<gene>
    <name evidence="2" type="primary">treY</name>
    <name evidence="2" type="ORF">KB893_00310</name>
    <name evidence="3" type="ORF">KB893_009315</name>
</gene>
<dbReference type="Gene3D" id="3.30.1590.10">
    <property type="entry name" value="Maltooligosyl trehalose synthase, domain 2"/>
    <property type="match status" value="1"/>
</dbReference>
<dbReference type="RefSeq" id="WP_211924934.1">
    <property type="nucleotide sequence ID" value="NZ_JAGQFT020000005.1"/>
</dbReference>
<dbReference type="Proteomes" id="UP000675747">
    <property type="component" value="Unassembled WGS sequence"/>
</dbReference>
<dbReference type="EMBL" id="JAGQFT010000001">
    <property type="protein sequence ID" value="MBR0560967.1"/>
    <property type="molecule type" value="Genomic_DNA"/>
</dbReference>
<dbReference type="InterPro" id="IPR012767">
    <property type="entry name" value="Trehalose_TreY"/>
</dbReference>
<name>A0A8J7VQ52_9GAMM</name>
<keyword evidence="4" id="KW-1185">Reference proteome</keyword>
<dbReference type="GO" id="GO:0030980">
    <property type="term" value="P:alpha-glucan catabolic process"/>
    <property type="evidence" value="ECO:0007669"/>
    <property type="project" value="TreeGrafter"/>
</dbReference>
<dbReference type="NCBIfam" id="TIGR02401">
    <property type="entry name" value="trehalose_TreY"/>
    <property type="match status" value="1"/>
</dbReference>
<dbReference type="GO" id="GO:0047470">
    <property type="term" value="F:(1,4)-alpha-D-glucan 1-alpha-D-glucosylmutase activity"/>
    <property type="evidence" value="ECO:0007669"/>
    <property type="project" value="TreeGrafter"/>
</dbReference>
<dbReference type="Gene3D" id="3.20.20.80">
    <property type="entry name" value="Glycosidases"/>
    <property type="match status" value="2"/>
</dbReference>
<dbReference type="PANTHER" id="PTHR10357">
    <property type="entry name" value="ALPHA-AMYLASE FAMILY MEMBER"/>
    <property type="match status" value="1"/>
</dbReference>
<evidence type="ECO:0000313" key="3">
    <source>
        <dbReference type="EMBL" id="MBS7457333.1"/>
    </source>
</evidence>
<dbReference type="InterPro" id="IPR017853">
    <property type="entry name" value="GH"/>
</dbReference>
<sequence length="921" mass="101064">MTAPRATVRLQFHSGFPLDAALARLDYFAALGVSHVYASPLLTSRAGSMHGYDVVDCNAIDPEVGGEDALRRLVAGLRERGMGLILDIVPNHMGVGSENGWWMDVLRWGRESAYARHFDIDWRAPDPLVRGKLLLPNLGAPYAEVLAAGDLRLQFDADAGALGLRLYESVLPLSPASHAQALTDAGGHPAVDAFGRFTGRRMEAAAFAAAQRALAGAVAAEPDLRAALERAVAAHDPGDEAGRARLHALVERQHYRLVHWKLASDLVNYRRFFDINDLAGLRIERNPVFEDTHATIFRLYAEGLIDGVRCDHVDGLADPRGYCRKLRRRLSSLEKQRPADAPKGPAYVLVEKILGEGESLRTDWETDGTTGYEFMDQAAAVLHDARGEPALDALWRSVSDGGDFGTQARNARRQILVDSFVAELGRTARALFDAARADLATRDVSLAALHRVLVEILVHFPVYRTYIGVLGRDAVDEAVFARALAGARERVRIEDQALLERVADWLGGEPLRALPPGPVRHARERALRMFQQATSPVAAKAVEDTAGYRYGRLLSRNEVGAEPQHIGLAVEAFHAACAARAETVPDNLLATATHDHKRGEDLRLRIAALSEIAGDWTSQVRQWRARNDVLRIDTPERRAPAPQDELMLYQMLVGAWPLDLRVDDANGRDALADRLAGWQRKALREGKRRSRWTSPDEPYEDGCEAFLRRLLDGSQPEFLASLDAFVARIAPAAALSSLAQVVLRLTTPGVPDLYQGTEFWDFSMVDPDNRRPVDFDARERALAEAADDSELLSRWRDGRIKQRLVARLLDLRRRAPALFARGGYRPLAVAGAQAGHVIAFARERGDARVVVVVPRHPLALAEAAGVHLERPALPQGLWGDTHVVLPGGARTWRTLEGGTLQSDGRLALQATPPIAVLAALA</sequence>
<accession>A0A8J7VQ52</accession>
<evidence type="ECO:0000313" key="4">
    <source>
        <dbReference type="Proteomes" id="UP000675747"/>
    </source>
</evidence>
<dbReference type="InterPro" id="IPR013797">
    <property type="entry name" value="Maltooligo_trehalose_synth_4"/>
</dbReference>
<dbReference type="SMART" id="SM00642">
    <property type="entry name" value="Aamy"/>
    <property type="match status" value="1"/>
</dbReference>
<evidence type="ECO:0000313" key="2">
    <source>
        <dbReference type="EMBL" id="MBR0560967.1"/>
    </source>
</evidence>
<dbReference type="InterPro" id="IPR006047">
    <property type="entry name" value="GH13_cat_dom"/>
</dbReference>
<dbReference type="PANTHER" id="PTHR10357:SF216">
    <property type="entry name" value="MALTOOLIGOSYL TREHALOSE SYNTHASE-RELATED"/>
    <property type="match status" value="1"/>
</dbReference>
<protein>
    <submittedName>
        <fullName evidence="2">Malto-oligosyltrehalose synthase</fullName>
    </submittedName>
</protein>
<dbReference type="SUPFAM" id="SSF51445">
    <property type="entry name" value="(Trans)glycosidases"/>
    <property type="match status" value="1"/>
</dbReference>
<dbReference type="Pfam" id="PF00128">
    <property type="entry name" value="Alpha-amylase"/>
    <property type="match status" value="1"/>
</dbReference>
<evidence type="ECO:0000259" key="1">
    <source>
        <dbReference type="SMART" id="SM00642"/>
    </source>
</evidence>
<dbReference type="AlphaFoldDB" id="A0A8J7VQ52"/>
<reference evidence="2" key="2">
    <citation type="submission" date="2021-04" db="EMBL/GenBank/DDBJ databases">
        <authorList>
            <person name="Karlyshev A.V."/>
        </authorList>
    </citation>
    <scope>NUCLEOTIDE SEQUENCE</scope>
    <source>
        <strain evidence="2">LMG 29479</strain>
    </source>
</reference>
<comment type="caution">
    <text evidence="2">The sequence shown here is derived from an EMBL/GenBank/DDBJ whole genome shotgun (WGS) entry which is preliminary data.</text>
</comment>
<proteinExistence type="predicted"/>
<dbReference type="CDD" id="cd11336">
    <property type="entry name" value="AmyAc_MTSase"/>
    <property type="match status" value="1"/>
</dbReference>
<feature type="domain" description="Glycosyl hydrolase family 13 catalytic" evidence="1">
    <location>
        <begin position="5"/>
        <end position="488"/>
    </location>
</feature>